<gene>
    <name evidence="7" type="ORF">BC936DRAFT_146358</name>
</gene>
<dbReference type="GO" id="GO:0007010">
    <property type="term" value="P:cytoskeleton organization"/>
    <property type="evidence" value="ECO:0007669"/>
    <property type="project" value="TreeGrafter"/>
</dbReference>
<dbReference type="GO" id="GO:0005886">
    <property type="term" value="C:plasma membrane"/>
    <property type="evidence" value="ECO:0007669"/>
    <property type="project" value="TreeGrafter"/>
</dbReference>
<feature type="domain" description="F-BAR" evidence="6">
    <location>
        <begin position="11"/>
        <end position="123"/>
    </location>
</feature>
<organism evidence="7 8">
    <name type="scientific">Jimgerdemannia flammicorona</name>
    <dbReference type="NCBI Taxonomy" id="994334"/>
    <lineage>
        <taxon>Eukaryota</taxon>
        <taxon>Fungi</taxon>
        <taxon>Fungi incertae sedis</taxon>
        <taxon>Mucoromycota</taxon>
        <taxon>Mucoromycotina</taxon>
        <taxon>Endogonomycetes</taxon>
        <taxon>Endogonales</taxon>
        <taxon>Endogonaceae</taxon>
        <taxon>Jimgerdemannia</taxon>
    </lineage>
</organism>
<name>A0A433D7U8_9FUNG</name>
<keyword evidence="2" id="KW-0963">Cytoplasm</keyword>
<dbReference type="InterPro" id="IPR001060">
    <property type="entry name" value="FCH_dom"/>
</dbReference>
<evidence type="ECO:0000256" key="3">
    <source>
        <dbReference type="ARBA" id="ARBA00022553"/>
    </source>
</evidence>
<dbReference type="SUPFAM" id="SSF103657">
    <property type="entry name" value="BAR/IMD domain-like"/>
    <property type="match status" value="1"/>
</dbReference>
<dbReference type="Gene3D" id="1.20.1270.60">
    <property type="entry name" value="Arfaptin homology (AH) domain/BAR domain"/>
    <property type="match status" value="1"/>
</dbReference>
<reference evidence="7 8" key="1">
    <citation type="journal article" date="2018" name="New Phytol.">
        <title>Phylogenomics of Endogonaceae and evolution of mycorrhizas within Mucoromycota.</title>
        <authorList>
            <person name="Chang Y."/>
            <person name="Desiro A."/>
            <person name="Na H."/>
            <person name="Sandor L."/>
            <person name="Lipzen A."/>
            <person name="Clum A."/>
            <person name="Barry K."/>
            <person name="Grigoriev I.V."/>
            <person name="Martin F.M."/>
            <person name="Stajich J.E."/>
            <person name="Smith M.E."/>
            <person name="Bonito G."/>
            <person name="Spatafora J.W."/>
        </authorList>
    </citation>
    <scope>NUCLEOTIDE SEQUENCE [LARGE SCALE GENOMIC DNA]</scope>
    <source>
        <strain evidence="7 8">GMNB39</strain>
    </source>
</reference>
<keyword evidence="8" id="KW-1185">Reference proteome</keyword>
<dbReference type="GO" id="GO:0043226">
    <property type="term" value="C:organelle"/>
    <property type="evidence" value="ECO:0007669"/>
    <property type="project" value="UniProtKB-ARBA"/>
</dbReference>
<evidence type="ECO:0000256" key="5">
    <source>
        <dbReference type="PROSITE-ProRule" id="PRU01077"/>
    </source>
</evidence>
<dbReference type="PROSITE" id="PS51741">
    <property type="entry name" value="F_BAR"/>
    <property type="match status" value="1"/>
</dbReference>
<feature type="non-terminal residue" evidence="7">
    <location>
        <position position="123"/>
    </location>
</feature>
<proteinExistence type="predicted"/>
<dbReference type="EMBL" id="RBNI01005204">
    <property type="protein sequence ID" value="RUP46932.1"/>
    <property type="molecule type" value="Genomic_DNA"/>
</dbReference>
<keyword evidence="4" id="KW-0206">Cytoskeleton</keyword>
<dbReference type="SMART" id="SM00055">
    <property type="entry name" value="FCH"/>
    <property type="match status" value="1"/>
</dbReference>
<dbReference type="GO" id="GO:0005737">
    <property type="term" value="C:cytoplasm"/>
    <property type="evidence" value="ECO:0007669"/>
    <property type="project" value="TreeGrafter"/>
</dbReference>
<sequence length="123" mass="13996">MTANAQLLSSVHFADNFWGKEENGVDVLAEKMRGSKQTCDELRRIFMTRAQIEEDYGERLLKLAQYPLGQAELGTFSESLAQIQLAIETTARSHLDLSQQISLHIENPLSQFVDEQRDVWKAV</sequence>
<accession>A0A433D7U8</accession>
<dbReference type="Proteomes" id="UP000268093">
    <property type="component" value="Unassembled WGS sequence"/>
</dbReference>
<evidence type="ECO:0000256" key="1">
    <source>
        <dbReference type="ARBA" id="ARBA00004245"/>
    </source>
</evidence>
<dbReference type="AlphaFoldDB" id="A0A433D7U8"/>
<comment type="subcellular location">
    <subcellularLocation>
        <location evidence="1">Cytoplasm</location>
        <location evidence="1">Cytoskeleton</location>
    </subcellularLocation>
</comment>
<dbReference type="InterPro" id="IPR027267">
    <property type="entry name" value="AH/BAR_dom_sf"/>
</dbReference>
<keyword evidence="5" id="KW-0175">Coiled coil</keyword>
<evidence type="ECO:0000256" key="4">
    <source>
        <dbReference type="ARBA" id="ARBA00023212"/>
    </source>
</evidence>
<dbReference type="PANTHER" id="PTHR23065:SF7">
    <property type="entry name" value="NOSTRIN, ISOFORM H"/>
    <property type="match status" value="1"/>
</dbReference>
<evidence type="ECO:0000256" key="2">
    <source>
        <dbReference type="ARBA" id="ARBA00022490"/>
    </source>
</evidence>
<dbReference type="InterPro" id="IPR031160">
    <property type="entry name" value="F_BAR_dom"/>
</dbReference>
<evidence type="ECO:0000313" key="7">
    <source>
        <dbReference type="EMBL" id="RUP46932.1"/>
    </source>
</evidence>
<evidence type="ECO:0000313" key="8">
    <source>
        <dbReference type="Proteomes" id="UP000268093"/>
    </source>
</evidence>
<dbReference type="OrthoDB" id="27823at2759"/>
<dbReference type="PANTHER" id="PTHR23065">
    <property type="entry name" value="PROLINE-SERINE-THREONINE PHOSPHATASE INTERACTING PROTEIN 1"/>
    <property type="match status" value="1"/>
</dbReference>
<dbReference type="Pfam" id="PF00611">
    <property type="entry name" value="FCH"/>
    <property type="match status" value="1"/>
</dbReference>
<evidence type="ECO:0000259" key="6">
    <source>
        <dbReference type="PROSITE" id="PS51741"/>
    </source>
</evidence>
<protein>
    <recommendedName>
        <fullName evidence="6">F-BAR domain-containing protein</fullName>
    </recommendedName>
</protein>
<dbReference type="GO" id="GO:0032153">
    <property type="term" value="C:cell division site"/>
    <property type="evidence" value="ECO:0007669"/>
    <property type="project" value="TreeGrafter"/>
</dbReference>
<keyword evidence="3" id="KW-0597">Phosphoprotein</keyword>
<comment type="caution">
    <text evidence="7">The sequence shown here is derived from an EMBL/GenBank/DDBJ whole genome shotgun (WGS) entry which is preliminary data.</text>
</comment>